<dbReference type="EMBL" id="JAJEPU010000088">
    <property type="protein sequence ID" value="MCC2166042.1"/>
    <property type="molecule type" value="Genomic_DNA"/>
</dbReference>
<dbReference type="Pfam" id="PF17032">
    <property type="entry name" value="Zn_ribbon_15"/>
    <property type="match status" value="1"/>
</dbReference>
<dbReference type="AlphaFoldDB" id="A0AAE3ATY8"/>
<dbReference type="PANTHER" id="PTHR36718:SF1">
    <property type="entry name" value="DOUBLE ZINC RIBBON PROTEIN MJ0416"/>
    <property type="match status" value="1"/>
</dbReference>
<name>A0AAE3ATY8_9FIRM</name>
<organism evidence="2 3">
    <name type="scientific">Brotaphodocola catenula</name>
    <dbReference type="NCBI Taxonomy" id="2885361"/>
    <lineage>
        <taxon>Bacteria</taxon>
        <taxon>Bacillati</taxon>
        <taxon>Bacillota</taxon>
        <taxon>Clostridia</taxon>
        <taxon>Lachnospirales</taxon>
        <taxon>Lachnospiraceae</taxon>
        <taxon>Brotaphodocola</taxon>
    </lineage>
</organism>
<gene>
    <name evidence="2" type="ORF">LKD32_14450</name>
</gene>
<evidence type="ECO:0000313" key="3">
    <source>
        <dbReference type="Proteomes" id="UP001198962"/>
    </source>
</evidence>
<dbReference type="PANTHER" id="PTHR36718">
    <property type="entry name" value="OS05G0435400 PROTEIN"/>
    <property type="match status" value="1"/>
</dbReference>
<protein>
    <submittedName>
        <fullName evidence="2">Zinc ribbon domain-containing protein</fullName>
    </submittedName>
</protein>
<keyword evidence="3" id="KW-1185">Reference proteome</keyword>
<dbReference type="Proteomes" id="UP001198962">
    <property type="component" value="Unassembled WGS sequence"/>
</dbReference>
<proteinExistence type="predicted"/>
<evidence type="ECO:0000313" key="2">
    <source>
        <dbReference type="EMBL" id="MCC2166042.1"/>
    </source>
</evidence>
<accession>A0AAE3ATY8</accession>
<sequence length="125" mass="14537">MFFIMGISQGEKKLNFDQTIMCNHCGQYGHLEVYMIYSYLSLFFIPIFKWGRRYFVKTTCCGASAELDAELGHQIERGEVTSLPENMIPHSPDEYAPHRMHRCPSCGFETEEDYQYCPKCGQRLS</sequence>
<evidence type="ECO:0000259" key="1">
    <source>
        <dbReference type="Pfam" id="PF17032"/>
    </source>
</evidence>
<reference evidence="2" key="1">
    <citation type="submission" date="2021-10" db="EMBL/GenBank/DDBJ databases">
        <title>Anaerobic single-cell dispensing facilitates the cultivation of human gut bacteria.</title>
        <authorList>
            <person name="Afrizal A."/>
        </authorList>
    </citation>
    <scope>NUCLEOTIDE SEQUENCE</scope>
    <source>
        <strain evidence="2">CLA-AA-H274</strain>
    </source>
</reference>
<dbReference type="InterPro" id="IPR031493">
    <property type="entry name" value="Zinc_ribbon_15"/>
</dbReference>
<feature type="domain" description="Zinc-ribbon 15" evidence="1">
    <location>
        <begin position="20"/>
        <end position="121"/>
    </location>
</feature>
<dbReference type="RefSeq" id="WP_308452175.1">
    <property type="nucleotide sequence ID" value="NZ_JAJEPU010000088.1"/>
</dbReference>
<comment type="caution">
    <text evidence="2">The sequence shown here is derived from an EMBL/GenBank/DDBJ whole genome shotgun (WGS) entry which is preliminary data.</text>
</comment>
<dbReference type="InterPro" id="IPR053281">
    <property type="entry name" value="Double_zinc_ribbon"/>
</dbReference>